<dbReference type="GO" id="GO:0009765">
    <property type="term" value="P:photosynthesis, light harvesting"/>
    <property type="evidence" value="ECO:0007669"/>
    <property type="project" value="InterPro"/>
</dbReference>
<feature type="compositionally biased region" description="Low complexity" evidence="7">
    <location>
        <begin position="347"/>
        <end position="368"/>
    </location>
</feature>
<feature type="region of interest" description="Disordered" evidence="7">
    <location>
        <begin position="267"/>
        <end position="370"/>
    </location>
</feature>
<dbReference type="AlphaFoldDB" id="A0A812K0B5"/>
<feature type="binding site" evidence="5">
    <location>
        <position position="921"/>
    </location>
    <ligand>
        <name>chlorophyll a</name>
        <dbReference type="ChEBI" id="CHEBI:58416"/>
        <label>1</label>
    </ligand>
</feature>
<accession>A0A812K0B5</accession>
<keyword evidence="6" id="KW-0175">Coiled coil</keyword>
<comment type="subcellular location">
    <subcellularLocation>
        <location evidence="1">Plastid</location>
        <location evidence="1">Chloroplast</location>
    </subcellularLocation>
</comment>
<gene>
    <name evidence="8" type="primary">FCPF</name>
    <name evidence="8" type="ORF">SNAT2548_LOCUS7982</name>
</gene>
<evidence type="ECO:0000313" key="9">
    <source>
        <dbReference type="Proteomes" id="UP000604046"/>
    </source>
</evidence>
<keyword evidence="5" id="KW-0157">Chromophore</keyword>
<evidence type="ECO:0000256" key="4">
    <source>
        <dbReference type="ARBA" id="ARBA00022640"/>
    </source>
</evidence>
<feature type="compositionally biased region" description="Low complexity" evidence="7">
    <location>
        <begin position="1085"/>
        <end position="1115"/>
    </location>
</feature>
<dbReference type="Proteomes" id="UP000604046">
    <property type="component" value="Unassembled WGS sequence"/>
</dbReference>
<feature type="binding site" evidence="5">
    <location>
        <position position="817"/>
    </location>
    <ligand>
        <name>chlorophyll a</name>
        <dbReference type="ChEBI" id="CHEBI:58416"/>
        <label>1</label>
    </ligand>
</feature>
<feature type="region of interest" description="Disordered" evidence="7">
    <location>
        <begin position="62"/>
        <end position="83"/>
    </location>
</feature>
<feature type="coiled-coil region" evidence="6">
    <location>
        <begin position="555"/>
        <end position="596"/>
    </location>
</feature>
<comment type="caution">
    <text evidence="8">The sequence shown here is derived from an EMBL/GenBank/DDBJ whole genome shotgun (WGS) entry which is preliminary data.</text>
</comment>
<evidence type="ECO:0000256" key="2">
    <source>
        <dbReference type="ARBA" id="ARBA00022528"/>
    </source>
</evidence>
<dbReference type="OrthoDB" id="406174at2759"/>
<feature type="binding site" evidence="5">
    <location>
        <position position="933"/>
    </location>
    <ligand>
        <name>chlorophyll a</name>
        <dbReference type="ChEBI" id="CHEBI:58416"/>
        <label>1</label>
    </ligand>
</feature>
<keyword evidence="4" id="KW-0934">Plastid</keyword>
<feature type="region of interest" description="Disordered" evidence="7">
    <location>
        <begin position="1022"/>
        <end position="1115"/>
    </location>
</feature>
<evidence type="ECO:0000313" key="8">
    <source>
        <dbReference type="EMBL" id="CAE7219645.1"/>
    </source>
</evidence>
<dbReference type="GO" id="GO:0009507">
    <property type="term" value="C:chloroplast"/>
    <property type="evidence" value="ECO:0007669"/>
    <property type="project" value="UniProtKB-SubCell"/>
</dbReference>
<feature type="binding site" evidence="5">
    <location>
        <position position="820"/>
    </location>
    <ligand>
        <name>chlorophyll a</name>
        <dbReference type="ChEBI" id="CHEBI:58416"/>
        <label>1</label>
    </ligand>
</feature>
<dbReference type="Gene3D" id="1.10.3460.10">
    <property type="entry name" value="Chlorophyll a/b binding protein domain"/>
    <property type="match status" value="1"/>
</dbReference>
<feature type="binding site" description="axial binding residue" evidence="5">
    <location>
        <position position="865"/>
    </location>
    <ligand>
        <name>chlorophyll b</name>
        <dbReference type="ChEBI" id="CHEBI:61721"/>
        <label>1</label>
    </ligand>
    <ligandPart>
        <name>Mg</name>
        <dbReference type="ChEBI" id="CHEBI:25107"/>
    </ligandPart>
</feature>
<organism evidence="8 9">
    <name type="scientific">Symbiodinium natans</name>
    <dbReference type="NCBI Taxonomy" id="878477"/>
    <lineage>
        <taxon>Eukaryota</taxon>
        <taxon>Sar</taxon>
        <taxon>Alveolata</taxon>
        <taxon>Dinophyceae</taxon>
        <taxon>Suessiales</taxon>
        <taxon>Symbiodiniaceae</taxon>
        <taxon>Symbiodinium</taxon>
    </lineage>
</organism>
<feature type="compositionally biased region" description="Basic and acidic residues" evidence="7">
    <location>
        <begin position="1072"/>
        <end position="1084"/>
    </location>
</feature>
<dbReference type="SUPFAM" id="SSF57997">
    <property type="entry name" value="Tropomyosin"/>
    <property type="match status" value="1"/>
</dbReference>
<keyword evidence="9" id="KW-1185">Reference proteome</keyword>
<feature type="binding site" description="axial binding residue" evidence="5">
    <location>
        <position position="898"/>
    </location>
    <ligand>
        <name>chlorophyll b</name>
        <dbReference type="ChEBI" id="CHEBI:61721"/>
        <label>1</label>
    </ligand>
    <ligandPart>
        <name>Mg</name>
        <dbReference type="ChEBI" id="CHEBI:25107"/>
    </ligandPart>
</feature>
<dbReference type="PANTHER" id="PTHR21649">
    <property type="entry name" value="CHLOROPHYLL A/B BINDING PROTEIN"/>
    <property type="match status" value="1"/>
</dbReference>
<feature type="binding site" description="axial binding residue" evidence="5">
    <location>
        <position position="886"/>
    </location>
    <ligand>
        <name>chlorophyll b</name>
        <dbReference type="ChEBI" id="CHEBI:61721"/>
        <label>1</label>
    </ligand>
    <ligandPart>
        <name>Mg</name>
        <dbReference type="ChEBI" id="CHEBI:25107"/>
    </ligandPart>
</feature>
<sequence length="1115" mass="120166">MSGHVPGHGSVTFDELANILDAGSIDALRSSKDRTVALDDRMSIWELCELVREASFSAVPANENGNSSCCSDDGAASDDSLAEDPSIDNFVNKVRLELFPEKSTDSDESIAGDFADGPCCVRGQWSPDGGPGTAQNPQVQLETDRVTLLRAELRAKLPEPSSTLELWLLQGTRWGKRVKQLASDEKEEDKGEEQVLKKGMTKRAQTMLKAEEAEESGTAKLGACRVFKILASAQSLTHRPGPIRVQLEVEVKAKETLTFVLARGRHQLQPATATERPPSSGSEAADRSGSQTSRRPSHQRRYSRQSTTLETPTRRGSASARRSISGDAENQALNKVQSRGSVISIASKGSSGRKSPSGRRSSVGRRGSQTFLPALPVANLDEDEVKEKAQAAAKLVTIAPEILTPPAKALVRSWNPPEDYFELRIWGTSPLRKGPRLVLTAADKAARSAVPRRNRRWEGAVRSFVRTSGNLEDAHEESWWAARSDVARHARFGLNEQLDAVLADLRRMRMEDTNTDPDFFKYCPKHSQGGFMLLDCVGKELGTPMRITRLKKTHSEELEKAAKSAEDRVAGLQKELRTAREGNNEAKLQLELEQRRWMYILGVLQQDEALKSDAEVDPSKAQDVGYQLNVTSEQLRGLRTRKAEAEATAREMKAASEALQVSLEEAREKYAALGEALATTACLAAAAAAGLVAPTFLPGFAGAGERATAAPQLRGSTGAGAGSSVGAIGAIAAGGALAVTALASARPVRARTVHKAACKSARRELAVAYEDSGIDLLDNGKFAQGLVGSEGAWGRYEFDPLGFSSKTEQVPWLREAELKHGRICMLAWLGLVVPDFVRLPGEKFSFEAVPVSIDAHEAFRGATGVNAQILFWVSLVELCCTKKVFEWNSLEVAGDYGLTSWFPSDEEGQKKMRLAELKNGRLAMLAFAGAVTQEELRASKEAATALSEQLEESRAATTTCCTAKADLETQLQETQDTLAQLTAQLQELQDRTAELEKALQASEETAALTTSQLAEAKEANAASESAKAAAEKEAEESKEAAKLLQAQLNDAEDAVKRQEAELASAKAAADSLEQRLQEAREAKEAATPAQAADAQESKEGQAGQEAAATPAEAGV</sequence>
<keyword evidence="3" id="KW-0602">Photosynthesis</keyword>
<evidence type="ECO:0000256" key="5">
    <source>
        <dbReference type="PIRSR" id="PIRSR601344-1"/>
    </source>
</evidence>
<protein>
    <submittedName>
        <fullName evidence="8">FCPF protein</fullName>
    </submittedName>
</protein>
<dbReference type="GO" id="GO:0016020">
    <property type="term" value="C:membrane"/>
    <property type="evidence" value="ECO:0007669"/>
    <property type="project" value="InterPro"/>
</dbReference>
<feature type="binding site" evidence="5">
    <location>
        <position position="916"/>
    </location>
    <ligand>
        <name>chlorophyll a</name>
        <dbReference type="ChEBI" id="CHEBI:58416"/>
        <label>1</label>
    </ligand>
</feature>
<feature type="compositionally biased region" description="Polar residues" evidence="7">
    <location>
        <begin position="269"/>
        <end position="294"/>
    </location>
</feature>
<feature type="compositionally biased region" description="Low complexity" evidence="7">
    <location>
        <begin position="1061"/>
        <end position="1071"/>
    </location>
</feature>
<dbReference type="SUPFAM" id="SSF103511">
    <property type="entry name" value="Chlorophyll a-b binding protein"/>
    <property type="match status" value="1"/>
</dbReference>
<feature type="coiled-coil region" evidence="6">
    <location>
        <begin position="628"/>
        <end position="676"/>
    </location>
</feature>
<dbReference type="EMBL" id="CAJNDS010000569">
    <property type="protein sequence ID" value="CAE7219645.1"/>
    <property type="molecule type" value="Genomic_DNA"/>
</dbReference>
<name>A0A812K0B5_9DINO</name>
<proteinExistence type="predicted"/>
<keyword evidence="2" id="KW-0150">Chloroplast</keyword>
<reference evidence="8" key="1">
    <citation type="submission" date="2021-02" db="EMBL/GenBank/DDBJ databases">
        <authorList>
            <person name="Dougan E. K."/>
            <person name="Rhodes N."/>
            <person name="Thang M."/>
            <person name="Chan C."/>
        </authorList>
    </citation>
    <scope>NUCLEOTIDE SEQUENCE</scope>
</reference>
<feature type="compositionally biased region" description="Basic and acidic residues" evidence="7">
    <location>
        <begin position="1029"/>
        <end position="1041"/>
    </location>
</feature>
<feature type="binding site" evidence="5">
    <location>
        <position position="804"/>
    </location>
    <ligand>
        <name>chlorophyll a</name>
        <dbReference type="ChEBI" id="CHEBI:58416"/>
        <label>1</label>
    </ligand>
</feature>
<dbReference type="Pfam" id="PF00504">
    <property type="entry name" value="Chloroa_b-bind"/>
    <property type="match status" value="1"/>
</dbReference>
<keyword evidence="5" id="KW-0148">Chlorophyll</keyword>
<evidence type="ECO:0000256" key="7">
    <source>
        <dbReference type="SAM" id="MobiDB-lite"/>
    </source>
</evidence>
<feature type="compositionally biased region" description="Low complexity" evidence="7">
    <location>
        <begin position="67"/>
        <end position="79"/>
    </location>
</feature>
<evidence type="ECO:0000256" key="3">
    <source>
        <dbReference type="ARBA" id="ARBA00022531"/>
    </source>
</evidence>
<feature type="compositionally biased region" description="Polar residues" evidence="7">
    <location>
        <begin position="331"/>
        <end position="341"/>
    </location>
</feature>
<dbReference type="InterPro" id="IPR022796">
    <property type="entry name" value="Chloroa_b-bind"/>
</dbReference>
<evidence type="ECO:0000256" key="6">
    <source>
        <dbReference type="SAM" id="Coils"/>
    </source>
</evidence>
<dbReference type="GO" id="GO:0016168">
    <property type="term" value="F:chlorophyll binding"/>
    <property type="evidence" value="ECO:0007669"/>
    <property type="project" value="UniProtKB-KW"/>
</dbReference>
<feature type="binding site" evidence="5">
    <location>
        <position position="919"/>
    </location>
    <ligand>
        <name>chlorophyll a</name>
        <dbReference type="ChEBI" id="CHEBI:58416"/>
        <label>1</label>
    </ligand>
</feature>
<dbReference type="InterPro" id="IPR001344">
    <property type="entry name" value="Chloro_AB-bd_pln"/>
</dbReference>
<feature type="binding site" description="axial binding residue" evidence="5">
    <location>
        <position position="822"/>
    </location>
    <ligand>
        <name>chlorophyll b</name>
        <dbReference type="ChEBI" id="CHEBI:61721"/>
        <label>1</label>
    </ligand>
    <ligandPart>
        <name>Mg</name>
        <dbReference type="ChEBI" id="CHEBI:25107"/>
    </ligandPart>
</feature>
<evidence type="ECO:0000256" key="1">
    <source>
        <dbReference type="ARBA" id="ARBA00004229"/>
    </source>
</evidence>
<feature type="compositionally biased region" description="Low complexity" evidence="7">
    <location>
        <begin position="314"/>
        <end position="326"/>
    </location>
</feature>